<dbReference type="Pfam" id="PF02687">
    <property type="entry name" value="FtsX"/>
    <property type="match status" value="2"/>
</dbReference>
<dbReference type="InterPro" id="IPR025857">
    <property type="entry name" value="MacB_PCD"/>
</dbReference>
<feature type="transmembrane region" description="Helical" evidence="6">
    <location>
        <begin position="754"/>
        <end position="774"/>
    </location>
</feature>
<dbReference type="EMBL" id="JBBEUB010000002">
    <property type="protein sequence ID" value="MEJ2902681.1"/>
    <property type="molecule type" value="Genomic_DNA"/>
</dbReference>
<dbReference type="RefSeq" id="WP_288879382.1">
    <property type="nucleotide sequence ID" value="NZ_CBFGNQ010000002.1"/>
</dbReference>
<feature type="transmembrane region" description="Helical" evidence="6">
    <location>
        <begin position="20"/>
        <end position="41"/>
    </location>
</feature>
<evidence type="ECO:0000313" key="10">
    <source>
        <dbReference type="Proteomes" id="UP001378956"/>
    </source>
</evidence>
<accession>A0ABU8NKB4</accession>
<feature type="domain" description="ABC3 transporter permease C-terminal" evidence="7">
    <location>
        <begin position="672"/>
        <end position="784"/>
    </location>
</feature>
<feature type="transmembrane region" description="Helical" evidence="6">
    <location>
        <begin position="378"/>
        <end position="400"/>
    </location>
</feature>
<evidence type="ECO:0000256" key="2">
    <source>
        <dbReference type="ARBA" id="ARBA00022475"/>
    </source>
</evidence>
<evidence type="ECO:0000256" key="6">
    <source>
        <dbReference type="SAM" id="Phobius"/>
    </source>
</evidence>
<reference evidence="9 10" key="1">
    <citation type="submission" date="2024-03" db="EMBL/GenBank/DDBJ databases">
        <title>Sequence of Lycoming College Course Isolates.</title>
        <authorList>
            <person name="Plotts O."/>
            <person name="Newman J."/>
        </authorList>
    </citation>
    <scope>NUCLEOTIDE SEQUENCE [LARGE SCALE GENOMIC DNA]</scope>
    <source>
        <strain evidence="9 10">CJB-3</strain>
    </source>
</reference>
<keyword evidence="4 6" id="KW-1133">Transmembrane helix</keyword>
<feature type="transmembrane region" description="Helical" evidence="6">
    <location>
        <begin position="340"/>
        <end position="358"/>
    </location>
</feature>
<comment type="caution">
    <text evidence="9">The sequence shown here is derived from an EMBL/GenBank/DDBJ whole genome shotgun (WGS) entry which is preliminary data.</text>
</comment>
<feature type="transmembrane region" description="Helical" evidence="6">
    <location>
        <begin position="421"/>
        <end position="445"/>
    </location>
</feature>
<dbReference type="PANTHER" id="PTHR30572:SF18">
    <property type="entry name" value="ABC-TYPE MACROLIDE FAMILY EXPORT SYSTEM PERMEASE COMPONENT 2"/>
    <property type="match status" value="1"/>
</dbReference>
<sequence>MFKHHLLLIYRNFKRYKSSFFINLIGLSAGLSCTLLIYLWVNDEIQIDRFHNERLYQVIQNEHLTDGVQTVEGTPGILAETMAKEIPEVETAVATSPGFWLGQSKVSANHQPAIKAAGKFAGPDFFKVFSYPLITGNKNEILSGKKTVAISESMAMKLFNSTDVVGKEMVWSNTEMQAENHALISGVFKDIGTNSSEQFDFLVSYDVLLGPEGNSGYRKWTNYGPSTFVVLKKDADPKLFNTKIKNYLKTKGVKNYTLFIRPFAQSYLHNQFENGKVAGGRIAYVRLFSLIAVFILIIACINFMNLSTAKASRRSKEVGVKKVMGAPRGSLIVQYLSESILLTIMAVFVSLLAVELMLPQFNQITGKHLTLQFNTTLILSILGVTIFTGLLSGSYPALYLSGLKPSAALKGKLQLSAAALLTRQGLVVFQFAFSVILIVAVLIIYKQIEYVQKSNPGFKKDNVLYFETNGKLKNNINFVINEVKKIDGVVNASSIDRELLGDLSYTLGDFGWEGRDPKEVVKFQRADVNAGLIETLGIKMAAGRSFSERFGSDTSKVIINEAGIKVMRLKDPVGKIFKLWGNDMQIIGVAKDFHFESLHRKVGPMFIRYKPTHTNRVMVKIKAGSIKPVIEELQKFNTQYNPEYTFDYKFLDQDFQAQYVAETRVAVLSRYFAMLAIVISCLGLFGLATFTAEKRFKEIGIRKILGASEFNVVYILSKDFTKPVLISILIALPIGYFLGKNWLDSFAYRIDLKLWFFIVSGFLAFLISLATVFFQAFRAAKMSPIEAIKAE</sequence>
<evidence type="ECO:0000256" key="5">
    <source>
        <dbReference type="ARBA" id="ARBA00023136"/>
    </source>
</evidence>
<keyword evidence="3 6" id="KW-0812">Transmembrane</keyword>
<feature type="transmembrane region" description="Helical" evidence="6">
    <location>
        <begin position="283"/>
        <end position="306"/>
    </location>
</feature>
<keyword evidence="10" id="KW-1185">Reference proteome</keyword>
<evidence type="ECO:0000259" key="8">
    <source>
        <dbReference type="Pfam" id="PF12704"/>
    </source>
</evidence>
<dbReference type="PROSITE" id="PS51257">
    <property type="entry name" value="PROKAR_LIPOPROTEIN"/>
    <property type="match status" value="1"/>
</dbReference>
<comment type="subcellular location">
    <subcellularLocation>
        <location evidence="1">Cell membrane</location>
        <topology evidence="1">Multi-pass membrane protein</topology>
    </subcellularLocation>
</comment>
<dbReference type="InterPro" id="IPR050250">
    <property type="entry name" value="Macrolide_Exporter_MacB"/>
</dbReference>
<evidence type="ECO:0000259" key="7">
    <source>
        <dbReference type="Pfam" id="PF02687"/>
    </source>
</evidence>
<feature type="transmembrane region" description="Helical" evidence="6">
    <location>
        <begin position="724"/>
        <end position="742"/>
    </location>
</feature>
<evidence type="ECO:0000256" key="3">
    <source>
        <dbReference type="ARBA" id="ARBA00022692"/>
    </source>
</evidence>
<name>A0ABU8NKB4_9SPHI</name>
<evidence type="ECO:0000256" key="4">
    <source>
        <dbReference type="ARBA" id="ARBA00022989"/>
    </source>
</evidence>
<gene>
    <name evidence="9" type="ORF">WAE58_09595</name>
</gene>
<dbReference type="PANTHER" id="PTHR30572">
    <property type="entry name" value="MEMBRANE COMPONENT OF TRANSPORTER-RELATED"/>
    <property type="match status" value="1"/>
</dbReference>
<evidence type="ECO:0000256" key="1">
    <source>
        <dbReference type="ARBA" id="ARBA00004651"/>
    </source>
</evidence>
<dbReference type="InterPro" id="IPR003838">
    <property type="entry name" value="ABC3_permease_C"/>
</dbReference>
<evidence type="ECO:0000313" key="9">
    <source>
        <dbReference type="EMBL" id="MEJ2902681.1"/>
    </source>
</evidence>
<keyword evidence="5 6" id="KW-0472">Membrane</keyword>
<protein>
    <submittedName>
        <fullName evidence="9">FtsX-like permease family protein</fullName>
    </submittedName>
</protein>
<feature type="transmembrane region" description="Helical" evidence="6">
    <location>
        <begin position="671"/>
        <end position="692"/>
    </location>
</feature>
<dbReference type="Pfam" id="PF12704">
    <property type="entry name" value="MacB_PCD"/>
    <property type="match status" value="1"/>
</dbReference>
<feature type="domain" description="ABC3 transporter permease C-terminal" evidence="7">
    <location>
        <begin position="290"/>
        <end position="404"/>
    </location>
</feature>
<keyword evidence="2" id="KW-1003">Cell membrane</keyword>
<organism evidence="9 10">
    <name type="scientific">Pedobacter panaciterrae</name>
    <dbReference type="NCBI Taxonomy" id="363849"/>
    <lineage>
        <taxon>Bacteria</taxon>
        <taxon>Pseudomonadati</taxon>
        <taxon>Bacteroidota</taxon>
        <taxon>Sphingobacteriia</taxon>
        <taxon>Sphingobacteriales</taxon>
        <taxon>Sphingobacteriaceae</taxon>
        <taxon>Pedobacter</taxon>
    </lineage>
</organism>
<feature type="domain" description="MacB-like periplasmic core" evidence="8">
    <location>
        <begin position="21"/>
        <end position="246"/>
    </location>
</feature>
<dbReference type="Proteomes" id="UP001378956">
    <property type="component" value="Unassembled WGS sequence"/>
</dbReference>
<proteinExistence type="predicted"/>